<evidence type="ECO:0000256" key="7">
    <source>
        <dbReference type="SAM" id="MobiDB-lite"/>
    </source>
</evidence>
<feature type="active site" description="Charge relay system" evidence="5">
    <location>
        <position position="335"/>
    </location>
</feature>
<dbReference type="CDD" id="cd07480">
    <property type="entry name" value="Peptidases_S8_12"/>
    <property type="match status" value="1"/>
</dbReference>
<dbReference type="InterPro" id="IPR000209">
    <property type="entry name" value="Peptidase_S8/S53_dom"/>
</dbReference>
<dbReference type="GO" id="GO:0006508">
    <property type="term" value="P:proteolysis"/>
    <property type="evidence" value="ECO:0007669"/>
    <property type="project" value="UniProtKB-KW"/>
</dbReference>
<organism evidence="9 10">
    <name type="scientific">Virgisporangium aurantiacum</name>
    <dbReference type="NCBI Taxonomy" id="175570"/>
    <lineage>
        <taxon>Bacteria</taxon>
        <taxon>Bacillati</taxon>
        <taxon>Actinomycetota</taxon>
        <taxon>Actinomycetes</taxon>
        <taxon>Micromonosporales</taxon>
        <taxon>Micromonosporaceae</taxon>
        <taxon>Virgisporangium</taxon>
    </lineage>
</organism>
<gene>
    <name evidence="9" type="ORF">Vau01_068470</name>
</gene>
<dbReference type="PROSITE" id="PS00138">
    <property type="entry name" value="SUBTILASE_SER"/>
    <property type="match status" value="1"/>
</dbReference>
<sequence>MLRTKHVILRRTETRETRDDPTSPGPAGVGPESVPVKVEVEALTAADAADLNRRADIEAVALVFPMKLIRPVELADESQPTASTVAWGIPAVGADTSPFSGDGVTVAVLDTGIDPNHPAFRGVELVRKNFTSEGDDDAHGHGTHCAGTIFGRNVDGKRIGVAPGVGTAVIGKVLGSKGGGSDDILTAIEWAIGSGAQVISMSLGMDFPGLVSDLEQDGVPTDLATSMALEAYRANILLFERLASLVAARAAFTGPCLMVAAAGNESKRSKDPDFVIAVSPPAAADGMVSVAALGPDPAGFSIASFSNYGARLSGPGVDVLSARAGGGLTTMSGTSMATPHVAGVAALWAEKLMKANQFSLQRYTDRLVGSAVTDGLKPGFRPADVGNGMVRAPQN</sequence>
<comment type="similarity">
    <text evidence="1 5 6">Belongs to the peptidase S8 family.</text>
</comment>
<dbReference type="InterPro" id="IPR050131">
    <property type="entry name" value="Peptidase_S8_subtilisin-like"/>
</dbReference>
<evidence type="ECO:0000256" key="4">
    <source>
        <dbReference type="ARBA" id="ARBA00022825"/>
    </source>
</evidence>
<dbReference type="Proteomes" id="UP000612585">
    <property type="component" value="Unassembled WGS sequence"/>
</dbReference>
<dbReference type="InterPro" id="IPR015500">
    <property type="entry name" value="Peptidase_S8_subtilisin-rel"/>
</dbReference>
<feature type="active site" description="Charge relay system" evidence="5">
    <location>
        <position position="110"/>
    </location>
</feature>
<dbReference type="EMBL" id="BOPG01000045">
    <property type="protein sequence ID" value="GIJ59331.1"/>
    <property type="molecule type" value="Genomic_DNA"/>
</dbReference>
<evidence type="ECO:0000256" key="6">
    <source>
        <dbReference type="RuleBase" id="RU003355"/>
    </source>
</evidence>
<comment type="caution">
    <text evidence="9">The sequence shown here is derived from an EMBL/GenBank/DDBJ whole genome shotgun (WGS) entry which is preliminary data.</text>
</comment>
<accession>A0A8J3ZCX9</accession>
<evidence type="ECO:0000256" key="1">
    <source>
        <dbReference type="ARBA" id="ARBA00011073"/>
    </source>
</evidence>
<feature type="domain" description="Peptidase S8/S53" evidence="8">
    <location>
        <begin position="101"/>
        <end position="354"/>
    </location>
</feature>
<evidence type="ECO:0000259" key="8">
    <source>
        <dbReference type="Pfam" id="PF00082"/>
    </source>
</evidence>
<name>A0A8J3ZCX9_9ACTN</name>
<protein>
    <recommendedName>
        <fullName evidence="8">Peptidase S8/S53 domain-containing protein</fullName>
    </recommendedName>
</protein>
<dbReference type="InterPro" id="IPR036852">
    <property type="entry name" value="Peptidase_S8/S53_dom_sf"/>
</dbReference>
<dbReference type="AlphaFoldDB" id="A0A8J3ZCX9"/>
<feature type="compositionally biased region" description="Basic and acidic residues" evidence="7">
    <location>
        <begin position="10"/>
        <end position="21"/>
    </location>
</feature>
<feature type="active site" description="Charge relay system" evidence="5">
    <location>
        <position position="141"/>
    </location>
</feature>
<dbReference type="PANTHER" id="PTHR43806">
    <property type="entry name" value="PEPTIDASE S8"/>
    <property type="match status" value="1"/>
</dbReference>
<keyword evidence="10" id="KW-1185">Reference proteome</keyword>
<evidence type="ECO:0000313" key="10">
    <source>
        <dbReference type="Proteomes" id="UP000612585"/>
    </source>
</evidence>
<dbReference type="Pfam" id="PF00082">
    <property type="entry name" value="Peptidase_S8"/>
    <property type="match status" value="1"/>
</dbReference>
<dbReference type="PROSITE" id="PS51892">
    <property type="entry name" value="SUBTILASE"/>
    <property type="match status" value="1"/>
</dbReference>
<dbReference type="PRINTS" id="PR00723">
    <property type="entry name" value="SUBTILISIN"/>
</dbReference>
<evidence type="ECO:0000256" key="3">
    <source>
        <dbReference type="ARBA" id="ARBA00022801"/>
    </source>
</evidence>
<dbReference type="InterPro" id="IPR023828">
    <property type="entry name" value="Peptidase_S8_Ser-AS"/>
</dbReference>
<dbReference type="GO" id="GO:0004252">
    <property type="term" value="F:serine-type endopeptidase activity"/>
    <property type="evidence" value="ECO:0007669"/>
    <property type="project" value="UniProtKB-UniRule"/>
</dbReference>
<dbReference type="PROSITE" id="PS00136">
    <property type="entry name" value="SUBTILASE_ASP"/>
    <property type="match status" value="1"/>
</dbReference>
<evidence type="ECO:0000256" key="5">
    <source>
        <dbReference type="PROSITE-ProRule" id="PRU01240"/>
    </source>
</evidence>
<dbReference type="InterPro" id="IPR023827">
    <property type="entry name" value="Peptidase_S8_Asp-AS"/>
</dbReference>
<evidence type="ECO:0000313" key="9">
    <source>
        <dbReference type="EMBL" id="GIJ59331.1"/>
    </source>
</evidence>
<dbReference type="SUPFAM" id="SSF52743">
    <property type="entry name" value="Subtilisin-like"/>
    <property type="match status" value="1"/>
</dbReference>
<dbReference type="Gene3D" id="3.40.50.200">
    <property type="entry name" value="Peptidase S8/S53 domain"/>
    <property type="match status" value="1"/>
</dbReference>
<feature type="region of interest" description="Disordered" evidence="7">
    <location>
        <begin position="1"/>
        <end position="32"/>
    </location>
</feature>
<keyword evidence="4 5" id="KW-0720">Serine protease</keyword>
<keyword evidence="3 5" id="KW-0378">Hydrolase</keyword>
<dbReference type="PANTHER" id="PTHR43806:SF11">
    <property type="entry name" value="CEREVISIN-RELATED"/>
    <property type="match status" value="1"/>
</dbReference>
<dbReference type="RefSeq" id="WP_204001270.1">
    <property type="nucleotide sequence ID" value="NZ_BOPG01000045.1"/>
</dbReference>
<keyword evidence="2 5" id="KW-0645">Protease</keyword>
<proteinExistence type="inferred from homology"/>
<reference evidence="9" key="1">
    <citation type="submission" date="2021-01" db="EMBL/GenBank/DDBJ databases">
        <title>Whole genome shotgun sequence of Virgisporangium aurantiacum NBRC 16421.</title>
        <authorList>
            <person name="Komaki H."/>
            <person name="Tamura T."/>
        </authorList>
    </citation>
    <scope>NUCLEOTIDE SEQUENCE</scope>
    <source>
        <strain evidence="9">NBRC 16421</strain>
    </source>
</reference>
<evidence type="ECO:0000256" key="2">
    <source>
        <dbReference type="ARBA" id="ARBA00022670"/>
    </source>
</evidence>